<feature type="compositionally biased region" description="Polar residues" evidence="9">
    <location>
        <begin position="1837"/>
        <end position="1850"/>
    </location>
</feature>
<sequence>MLSDVKVGVKLRPLIQQEQDENLSMQWIVKGNSIVSLDQETNKWRDNEFQFDYSFDVNTKNSKVFDSIIKSIVDATIDGFNGTIFFYGQFHSGKTYTVTGTSEDPGIIPLTAEYIFNAISNIIQCEFLLRVSYLEIYDEKINDLLDKNQIDLELYKDNNEQIIVKCTEKITNSSDDMLSIMKEGIKNKHINSHSIFQIIIESQQIEGDSNNIVQLSQLNLVDLAGFTKVHCTKGIEEHQTDISLFTLESIITQISKSQNAQEHIDYHNSKLTELLQSSLSGNALIAVICTVTPVALEETYYTLLFASHTKKIKTKPQKNEVMFDASLLHYAKQVKLEQIRNGNSSIEVEEVESEKLQQKCHLLEERIKLLKTRTISGYEKNCEKALNYKSKRREIWYNPGMIKPYFPVFHTQTCLPTIKEISPEKLHKKNIMQSVDTNETFQTDLESEAIDYEVDYEIKMNDNIGNEHVKCMKSDNLFLMPETQDTLIQTSRDQICPSTPKSILRECIVDLTTQLTELREFTTLEKQLTCEGNHCCKHNIGEQAEIQFVCDGFKNNRIDKCSLNYVIQLEEEKDKLAVEVKLKSQELAEIKDDVRSLKLDIEKFEKTIYLLTNENMEMSNKLSVENERSKETELNFQTTITELYTQISKITEEKINLEGDITVLNEQLESFRSKTVGEYNNEQLLIEHQNKIDALKTENIELSTIIADKNKELENIKESKSLLYDHDCIYKDEVTILTEKNKCLMQENNELSSDLIDKIEEGDILKEQCDILNNKMILIKNVDSKNDIEQLRLENNILKTKIAELKMKITILTNENAKISNNLLESMEDFDNPCNEKVNSNSLHSSIVPDNPEKSNETMEKILQGENYEELSNKVIVLQDKVTHLSRLNKKLSDLKLSSCGQCEHLKKISESRRAFKLEAKILNHKLEDLQKKFNQKCEDTEALKLKVNQELNVSFTDTSLNTSFIDRMNVSFVEEKVQHLNNELWTLKHDHDELSVSYIKKCDELEKLHNETKIEHLQNNIEQVKKDIDEIKKNSAHFVSMLSKFRTQKENLLDQINTLRFDNEALQQTVAEKKILAATATEKAQILENELSCMNKELEQFFVKEKLTQTEKMTLEIQLEGLKVENENKGNLITKLNRTTGDLNECILSLKHELDLTTNQKKELTILTENIKCKYKNELELLKKQCDKLEQEKQKSIETEKHVTLRVNELESYIGKLKIDLGKQKNLHCELNTIKERMIKELKSFKLNSLDFLNKTADEIFIIFLQTIMLKEEEVIKEMRELLEKDKLKLEDEKRQSADAEKRAVLWAKELEIENEKLHVDLTKTECLCIKKQDEINQLRHLMKESNHEKEILKEKMEVLETDFNNLQSEFDKQCKVDIQQKGQASIVAQKREKQVQEALKYKEIELQSNMKSEKERYEKKIEELFCTIEIHKTKNLELKNNIEGLEANEKQLKNIIEANSSELKVTNQAIYKMTLDFEHLTEAYNELNRDVKEKASRIENITALLKSKCDMLSEYKTKFETIIPDYEILQNQVKERKESIERYKEEIERLKMEKEKQIEEIKDKLNSEEIKNTGLNKQLNELNSKNIALIEELDNLKEVCEQLRQVNAKLERKIRNSTSKIKAEADMEELKDVNKRLQNNLEGASNRIIELQESKNKTFKELVNLKNQYELLSQENAELKKTLSLHKSRENTLYLFAEDSKYDILLQEKNKIALQLEGKKLLLSQKDKEIVEYVSQINDLIIKKKELDNQLKDKMYIQQAESKLVKELMKKLTTLEEENKEMKDQLKTFKTVTQTNIKQVGGTKLDNEKFIDTLKKRNSELQIKFNEYQTELELKSNSSDSRSTSPAFENNRRRHSRNEIFNQRRQLEDVIIDTDPSEDRQTCQVLRKKIHELELQLVTKHGQISALEIQIQSENFPYLQKCKELQELLLTSRKKNAELSSEVRKLQRTLNDINAWECDICRRWRINRREQACQTFNNAQQLFTINNEIIKDDTKIMKLEKEKAIIKDVCRARCRQIKELEDKVRELEEAQTSHLKCIEFLKETSNQQHTSMSNERKSFSQCVKACKVFKL</sequence>
<dbReference type="GO" id="GO:0007018">
    <property type="term" value="P:microtubule-based movement"/>
    <property type="evidence" value="ECO:0007669"/>
    <property type="project" value="InterPro"/>
</dbReference>
<evidence type="ECO:0000256" key="5">
    <source>
        <dbReference type="ARBA" id="ARBA00023175"/>
    </source>
</evidence>
<dbReference type="Pfam" id="PF00225">
    <property type="entry name" value="Kinesin"/>
    <property type="match status" value="1"/>
</dbReference>
<dbReference type="InterPro" id="IPR001752">
    <property type="entry name" value="Kinesin_motor_dom"/>
</dbReference>
<feature type="coiled-coil region" evidence="8">
    <location>
        <begin position="1732"/>
        <end position="1833"/>
    </location>
</feature>
<dbReference type="Gene3D" id="3.40.850.10">
    <property type="entry name" value="Kinesin motor domain"/>
    <property type="match status" value="1"/>
</dbReference>
<feature type="coiled-coil region" evidence="8">
    <location>
        <begin position="346"/>
        <end position="373"/>
    </location>
</feature>
<evidence type="ECO:0000256" key="3">
    <source>
        <dbReference type="ARBA" id="ARBA00022840"/>
    </source>
</evidence>
<dbReference type="GeneID" id="117238572"/>
<evidence type="ECO:0000256" key="8">
    <source>
        <dbReference type="SAM" id="Coils"/>
    </source>
</evidence>
<keyword evidence="4 8" id="KW-0175">Coiled coil</keyword>
<dbReference type="PANTHER" id="PTHR47968:SF75">
    <property type="entry name" value="CENTROMERE-ASSOCIATED PROTEIN E"/>
    <property type="match status" value="1"/>
</dbReference>
<keyword evidence="2 7" id="KW-0547">Nucleotide-binding</keyword>
<evidence type="ECO:0000256" key="2">
    <source>
        <dbReference type="ARBA" id="ARBA00022741"/>
    </source>
</evidence>
<evidence type="ECO:0000256" key="4">
    <source>
        <dbReference type="ARBA" id="ARBA00023054"/>
    </source>
</evidence>
<dbReference type="InterPro" id="IPR027417">
    <property type="entry name" value="P-loop_NTPase"/>
</dbReference>
<reference evidence="12" key="1">
    <citation type="submission" date="2025-08" db="UniProtKB">
        <authorList>
            <consortium name="RefSeq"/>
        </authorList>
    </citation>
    <scope>IDENTIFICATION</scope>
    <source>
        <tissue evidence="12">Muscle</tissue>
    </source>
</reference>
<dbReference type="GO" id="GO:0005524">
    <property type="term" value="F:ATP binding"/>
    <property type="evidence" value="ECO:0007669"/>
    <property type="project" value="UniProtKB-UniRule"/>
</dbReference>
<dbReference type="PRINTS" id="PR00380">
    <property type="entry name" value="KINESINHEAVY"/>
</dbReference>
<dbReference type="SUPFAM" id="SSF52540">
    <property type="entry name" value="P-loop containing nucleoside triphosphate hydrolases"/>
    <property type="match status" value="1"/>
</dbReference>
<protein>
    <submittedName>
        <fullName evidence="12">Kinesin-like protein KIN-7I isoform X1</fullName>
    </submittedName>
</protein>
<feature type="coiled-coil region" evidence="8">
    <location>
        <begin position="1924"/>
        <end position="1951"/>
    </location>
</feature>
<dbReference type="InterPro" id="IPR027640">
    <property type="entry name" value="Kinesin-like_fam"/>
</dbReference>
<evidence type="ECO:0000313" key="12">
    <source>
        <dbReference type="RefSeq" id="XP_033359474.1"/>
    </source>
</evidence>
<dbReference type="SMART" id="SM00129">
    <property type="entry name" value="KISc"/>
    <property type="match status" value="1"/>
</dbReference>
<feature type="coiled-coil region" evidence="8">
    <location>
        <begin position="1008"/>
        <end position="1105"/>
    </location>
</feature>
<evidence type="ECO:0000313" key="11">
    <source>
        <dbReference type="Proteomes" id="UP000504631"/>
    </source>
</evidence>
<gene>
    <name evidence="12" type="primary">LOC117238572</name>
</gene>
<keyword evidence="6" id="KW-0963">Cytoplasm</keyword>
<proteinExistence type="inferred from homology"/>
<feature type="region of interest" description="Disordered" evidence="9">
    <location>
        <begin position="1836"/>
        <end position="1861"/>
    </location>
</feature>
<dbReference type="RefSeq" id="XP_033359474.1">
    <property type="nucleotide sequence ID" value="XM_033503583.1"/>
</dbReference>
<feature type="coiled-coil region" evidence="8">
    <location>
        <begin position="1337"/>
        <end position="1371"/>
    </location>
</feature>
<comment type="subcellular location">
    <subcellularLocation>
        <location evidence="1">Cytoplasm</location>
        <location evidence="1">Cytoskeleton</location>
    </subcellularLocation>
</comment>
<evidence type="ECO:0000259" key="10">
    <source>
        <dbReference type="PROSITE" id="PS50067"/>
    </source>
</evidence>
<keyword evidence="11" id="KW-1185">Reference proteome</keyword>
<evidence type="ECO:0000256" key="1">
    <source>
        <dbReference type="ARBA" id="ARBA00004245"/>
    </source>
</evidence>
<evidence type="ECO:0000256" key="7">
    <source>
        <dbReference type="PROSITE-ProRule" id="PRU00283"/>
    </source>
</evidence>
<accession>A0A6J3L613</accession>
<dbReference type="KEGG" id="bvk:117238572"/>
<dbReference type="GO" id="GO:0003777">
    <property type="term" value="F:microtubule motor activity"/>
    <property type="evidence" value="ECO:0007669"/>
    <property type="project" value="InterPro"/>
</dbReference>
<feature type="coiled-coil region" evidence="8">
    <location>
        <begin position="781"/>
        <end position="822"/>
    </location>
</feature>
<feature type="coiled-coil region" evidence="8">
    <location>
        <begin position="566"/>
        <end position="607"/>
    </location>
</feature>
<feature type="binding site" evidence="7">
    <location>
        <begin position="88"/>
        <end position="95"/>
    </location>
    <ligand>
        <name>ATP</name>
        <dbReference type="ChEBI" id="CHEBI:30616"/>
    </ligand>
</feature>
<organism evidence="11 12">
    <name type="scientific">Bombus vosnesenskii</name>
    <dbReference type="NCBI Taxonomy" id="207650"/>
    <lineage>
        <taxon>Eukaryota</taxon>
        <taxon>Metazoa</taxon>
        <taxon>Ecdysozoa</taxon>
        <taxon>Arthropoda</taxon>
        <taxon>Hexapoda</taxon>
        <taxon>Insecta</taxon>
        <taxon>Pterygota</taxon>
        <taxon>Neoptera</taxon>
        <taxon>Endopterygota</taxon>
        <taxon>Hymenoptera</taxon>
        <taxon>Apocrita</taxon>
        <taxon>Aculeata</taxon>
        <taxon>Apoidea</taxon>
        <taxon>Anthophila</taxon>
        <taxon>Apidae</taxon>
        <taxon>Bombus</taxon>
        <taxon>Pyrobombus</taxon>
    </lineage>
</organism>
<dbReference type="PANTHER" id="PTHR47968">
    <property type="entry name" value="CENTROMERE PROTEIN E"/>
    <property type="match status" value="1"/>
</dbReference>
<dbReference type="PROSITE" id="PS50067">
    <property type="entry name" value="KINESIN_MOTOR_2"/>
    <property type="match status" value="1"/>
</dbReference>
<name>A0A6J3L613_9HYME</name>
<dbReference type="GO" id="GO:0005874">
    <property type="term" value="C:microtubule"/>
    <property type="evidence" value="ECO:0007669"/>
    <property type="project" value="TreeGrafter"/>
</dbReference>
<keyword evidence="3 7" id="KW-0067">ATP-binding</keyword>
<keyword evidence="5 7" id="KW-0505">Motor protein</keyword>
<feature type="coiled-coil region" evidence="8">
    <location>
        <begin position="1274"/>
        <end position="1304"/>
    </location>
</feature>
<evidence type="ECO:0000256" key="9">
    <source>
        <dbReference type="SAM" id="MobiDB-lite"/>
    </source>
</evidence>
<evidence type="ECO:0000256" key="6">
    <source>
        <dbReference type="ARBA" id="ARBA00023212"/>
    </source>
</evidence>
<feature type="domain" description="Kinesin motor" evidence="10">
    <location>
        <begin position="4"/>
        <end position="312"/>
    </location>
</feature>
<feature type="coiled-coil region" evidence="8">
    <location>
        <begin position="1173"/>
        <end position="1200"/>
    </location>
</feature>
<dbReference type="InterPro" id="IPR036961">
    <property type="entry name" value="Kinesin_motor_dom_sf"/>
</dbReference>
<feature type="coiled-coil region" evidence="8">
    <location>
        <begin position="1409"/>
        <end position="1691"/>
    </location>
</feature>
<keyword evidence="6" id="KW-0206">Cytoskeleton</keyword>
<dbReference type="Proteomes" id="UP000504631">
    <property type="component" value="Unplaced"/>
</dbReference>
<dbReference type="GO" id="GO:0008017">
    <property type="term" value="F:microtubule binding"/>
    <property type="evidence" value="ECO:0007669"/>
    <property type="project" value="InterPro"/>
</dbReference>
<comment type="similarity">
    <text evidence="7">Belongs to the TRAFAC class myosin-kinesin ATPase superfamily. Kinesin family.</text>
</comment>
<dbReference type="GO" id="GO:0000278">
    <property type="term" value="P:mitotic cell cycle"/>
    <property type="evidence" value="ECO:0007669"/>
    <property type="project" value="TreeGrafter"/>
</dbReference>